<dbReference type="EMBL" id="BAAAYV010000005">
    <property type="protein sequence ID" value="GAA3650802.1"/>
    <property type="molecule type" value="Genomic_DNA"/>
</dbReference>
<dbReference type="InterPro" id="IPR002575">
    <property type="entry name" value="Aminoglycoside_PTrfase"/>
</dbReference>
<dbReference type="Gene3D" id="3.90.1200.10">
    <property type="match status" value="1"/>
</dbReference>
<name>A0ABP7B676_9MICO</name>
<feature type="compositionally biased region" description="Polar residues" evidence="1">
    <location>
        <begin position="336"/>
        <end position="345"/>
    </location>
</feature>
<sequence length="426" mass="44748">MARSPLTLAAAVSAAVPDAEVVGARRLTAAGGGRFDAAVATLRDGRELVARVATEDGIDQEIAAETVALRALTPGVRGMLPFRAPEYVGAAGISGARAVITTFVPGYLIDAEELPPGEGAATSIGRALAAIHALPPSVVRSAGLRERTPEQTRDDVRRVVDAAGRSGRLPVRLTVRWRDAVDDDRLWAFEPSICLGGTQATSFLFLDDDRGAPAVSGVLDWHGLSIDDPAVDLRWVASAPDAARDIARAYGEAAHRAPDAAVHVRARLHAELEFARWLVHGLEAHRTDVVDDAAALLESLAEGVRDDVLLADIDDEGRTDIDDALTVLANLPATSSAAADTSMQTDAYDPDELSLTPDASWSADKRARAASAAQETQPIDPSEFVGLADTATDAIPTVDDGDQPSAGRPARADRAASQRWTSSSSE</sequence>
<evidence type="ECO:0000256" key="1">
    <source>
        <dbReference type="SAM" id="MobiDB-lite"/>
    </source>
</evidence>
<accession>A0ABP7B676</accession>
<evidence type="ECO:0000313" key="4">
    <source>
        <dbReference type="Proteomes" id="UP001410795"/>
    </source>
</evidence>
<proteinExistence type="predicted"/>
<feature type="region of interest" description="Disordered" evidence="1">
    <location>
        <begin position="336"/>
        <end position="426"/>
    </location>
</feature>
<comment type="caution">
    <text evidence="3">The sequence shown here is derived from an EMBL/GenBank/DDBJ whole genome shotgun (WGS) entry which is preliminary data.</text>
</comment>
<evidence type="ECO:0000313" key="3">
    <source>
        <dbReference type="EMBL" id="GAA3650802.1"/>
    </source>
</evidence>
<evidence type="ECO:0000259" key="2">
    <source>
        <dbReference type="Pfam" id="PF01636"/>
    </source>
</evidence>
<dbReference type="RefSeq" id="WP_246603418.1">
    <property type="nucleotide sequence ID" value="NZ_BAAAYV010000005.1"/>
</dbReference>
<dbReference type="Pfam" id="PF01636">
    <property type="entry name" value="APH"/>
    <property type="match status" value="1"/>
</dbReference>
<keyword evidence="4" id="KW-1185">Reference proteome</keyword>
<protein>
    <recommendedName>
        <fullName evidence="2">Aminoglycoside phosphotransferase domain-containing protein</fullName>
    </recommendedName>
</protein>
<reference evidence="4" key="1">
    <citation type="journal article" date="2019" name="Int. J. Syst. Evol. Microbiol.">
        <title>The Global Catalogue of Microorganisms (GCM) 10K type strain sequencing project: providing services to taxonomists for standard genome sequencing and annotation.</title>
        <authorList>
            <consortium name="The Broad Institute Genomics Platform"/>
            <consortium name="The Broad Institute Genome Sequencing Center for Infectious Disease"/>
            <person name="Wu L."/>
            <person name="Ma J."/>
        </authorList>
    </citation>
    <scope>NUCLEOTIDE SEQUENCE [LARGE SCALE GENOMIC DNA]</scope>
    <source>
        <strain evidence="4">JCM 16546</strain>
    </source>
</reference>
<dbReference type="Proteomes" id="UP001410795">
    <property type="component" value="Unassembled WGS sequence"/>
</dbReference>
<feature type="domain" description="Aminoglycoside phosphotransferase" evidence="2">
    <location>
        <begin position="38"/>
        <end position="256"/>
    </location>
</feature>
<dbReference type="InterPro" id="IPR011009">
    <property type="entry name" value="Kinase-like_dom_sf"/>
</dbReference>
<organism evidence="3 4">
    <name type="scientific">Microbacterium marinilacus</name>
    <dbReference type="NCBI Taxonomy" id="415209"/>
    <lineage>
        <taxon>Bacteria</taxon>
        <taxon>Bacillati</taxon>
        <taxon>Actinomycetota</taxon>
        <taxon>Actinomycetes</taxon>
        <taxon>Micrococcales</taxon>
        <taxon>Microbacteriaceae</taxon>
        <taxon>Microbacterium</taxon>
    </lineage>
</organism>
<gene>
    <name evidence="3" type="ORF">GCM10022202_08040</name>
</gene>
<dbReference type="SUPFAM" id="SSF56112">
    <property type="entry name" value="Protein kinase-like (PK-like)"/>
    <property type="match status" value="1"/>
</dbReference>